<feature type="transmembrane region" description="Helical" evidence="1">
    <location>
        <begin position="31"/>
        <end position="50"/>
    </location>
</feature>
<dbReference type="AlphaFoldDB" id="A0A1I3JEN8"/>
<dbReference type="NCBIfam" id="NF041646">
    <property type="entry name" value="VC0807_fam"/>
    <property type="match status" value="1"/>
</dbReference>
<feature type="transmembrane region" description="Helical" evidence="1">
    <location>
        <begin position="82"/>
        <end position="101"/>
    </location>
</feature>
<keyword evidence="1" id="KW-0812">Transmembrane</keyword>
<reference evidence="2 3" key="1">
    <citation type="submission" date="2016-10" db="EMBL/GenBank/DDBJ databases">
        <authorList>
            <person name="de Groot N.N."/>
        </authorList>
    </citation>
    <scope>NUCLEOTIDE SEQUENCE [LARGE SCALE GENOMIC DNA]</scope>
    <source>
        <strain evidence="2 3">CGMCC 1.11156</strain>
    </source>
</reference>
<feature type="transmembrane region" description="Helical" evidence="1">
    <location>
        <begin position="56"/>
        <end position="75"/>
    </location>
</feature>
<keyword evidence="3" id="KW-1185">Reference proteome</keyword>
<feature type="transmembrane region" description="Helical" evidence="1">
    <location>
        <begin position="160"/>
        <end position="180"/>
    </location>
</feature>
<evidence type="ECO:0000313" key="2">
    <source>
        <dbReference type="EMBL" id="SFI58752.1"/>
    </source>
</evidence>
<dbReference type="EMBL" id="FOQG01000010">
    <property type="protein sequence ID" value="SFI58752.1"/>
    <property type="molecule type" value="Genomic_DNA"/>
</dbReference>
<evidence type="ECO:0000313" key="3">
    <source>
        <dbReference type="Proteomes" id="UP000198649"/>
    </source>
</evidence>
<organism evidence="2 3">
    <name type="scientific">Nocardioides psychrotolerans</name>
    <dbReference type="NCBI Taxonomy" id="1005945"/>
    <lineage>
        <taxon>Bacteria</taxon>
        <taxon>Bacillati</taxon>
        <taxon>Actinomycetota</taxon>
        <taxon>Actinomycetes</taxon>
        <taxon>Propionibacteriales</taxon>
        <taxon>Nocardioidaceae</taxon>
        <taxon>Nocardioides</taxon>
    </lineage>
</organism>
<name>A0A1I3JEN8_9ACTN</name>
<keyword evidence="1" id="KW-1133">Transmembrane helix</keyword>
<gene>
    <name evidence="2" type="ORF">SAMN05216561_110109</name>
</gene>
<protein>
    <submittedName>
        <fullName evidence="2">Uncharacterized membrane protein</fullName>
    </submittedName>
</protein>
<dbReference type="Proteomes" id="UP000198649">
    <property type="component" value="Unassembled WGS sequence"/>
</dbReference>
<evidence type="ECO:0000256" key="1">
    <source>
        <dbReference type="SAM" id="Phobius"/>
    </source>
</evidence>
<feature type="transmembrane region" description="Helical" evidence="1">
    <location>
        <begin position="192"/>
        <end position="214"/>
    </location>
</feature>
<sequence length="228" mass="24401">MPPGTSTSVTETDLRTDTSHRPSLRSIVKRVALSLVIACAVPAALFYGFLMATGVWTAMLVALAWAYGAIAWRAATHRRTSGLLILTAIVLTGRTVVSFVADSTYFYFLQPIISDGVVATAFLLSLASARPMVARLAGDFYPMDHEISVRPRIRRLFRDLTLVWALVCLGKASATLWLLQTQSMETFVLANSLTGLSLTALAAAATIVTAAVVARDEGLLCPAKALAV</sequence>
<dbReference type="RefSeq" id="WP_091114209.1">
    <property type="nucleotide sequence ID" value="NZ_BKAF01000012.1"/>
</dbReference>
<proteinExistence type="predicted"/>
<dbReference type="STRING" id="1005945.SAMN05216561_110109"/>
<keyword evidence="1" id="KW-0472">Membrane</keyword>
<feature type="transmembrane region" description="Helical" evidence="1">
    <location>
        <begin position="107"/>
        <end position="127"/>
    </location>
</feature>
<dbReference type="OrthoDB" id="3783129at2"/>
<accession>A0A1I3JEN8</accession>